<reference evidence="1 2" key="1">
    <citation type="journal article" date="2014" name="PLoS Genet.">
        <title>Phylogenetically driven sequencing of extremely halophilic archaea reveals strategies for static and dynamic osmo-response.</title>
        <authorList>
            <person name="Becker E.A."/>
            <person name="Seitzer P.M."/>
            <person name="Tritt A."/>
            <person name="Larsen D."/>
            <person name="Krusor M."/>
            <person name="Yao A.I."/>
            <person name="Wu D."/>
            <person name="Madern D."/>
            <person name="Eisen J.A."/>
            <person name="Darling A.E."/>
            <person name="Facciotti M.T."/>
        </authorList>
    </citation>
    <scope>NUCLEOTIDE SEQUENCE [LARGE SCALE GENOMIC DNA]</scope>
    <source>
        <strain evidence="1 2">JCM 10990</strain>
    </source>
</reference>
<sequence length="139" mass="15685">MAIWEDYSEEITDEHLVSNVATNFRLPQRDIRRAVETARYLCRTGADIDDFEELDAGETVDDFAGETDVFAPVDGKPEREHCYEACKRYSASNFEALAELMTLRKNPVINSHSLSTIRYRFSSITSTATSSGPGPITRR</sequence>
<dbReference type="STRING" id="1227492.C482_05236"/>
<dbReference type="PATRIC" id="fig|1227492.4.peg.1012"/>
<dbReference type="Proteomes" id="UP000011693">
    <property type="component" value="Unassembled WGS sequence"/>
</dbReference>
<gene>
    <name evidence="1" type="ORF">C482_05236</name>
</gene>
<evidence type="ECO:0000313" key="1">
    <source>
        <dbReference type="EMBL" id="ELZ02744.1"/>
    </source>
</evidence>
<protein>
    <submittedName>
        <fullName evidence="1">Uncharacterized protein</fullName>
    </submittedName>
</protein>
<dbReference type="EMBL" id="AOIN01000036">
    <property type="protein sequence ID" value="ELZ02744.1"/>
    <property type="molecule type" value="Genomic_DNA"/>
</dbReference>
<name>M0AZ85_9EURY</name>
<keyword evidence="2" id="KW-1185">Reference proteome</keyword>
<organism evidence="1 2">
    <name type="scientific">Natrialba chahannaoensis JCM 10990</name>
    <dbReference type="NCBI Taxonomy" id="1227492"/>
    <lineage>
        <taxon>Archaea</taxon>
        <taxon>Methanobacteriati</taxon>
        <taxon>Methanobacteriota</taxon>
        <taxon>Stenosarchaea group</taxon>
        <taxon>Halobacteria</taxon>
        <taxon>Halobacteriales</taxon>
        <taxon>Natrialbaceae</taxon>
        <taxon>Natrialba</taxon>
    </lineage>
</organism>
<dbReference type="AlphaFoldDB" id="M0AZ85"/>
<comment type="caution">
    <text evidence="1">The sequence shown here is derived from an EMBL/GenBank/DDBJ whole genome shotgun (WGS) entry which is preliminary data.</text>
</comment>
<accession>M0AZ85</accession>
<proteinExistence type="predicted"/>
<evidence type="ECO:0000313" key="2">
    <source>
        <dbReference type="Proteomes" id="UP000011693"/>
    </source>
</evidence>